<sequence>MGKKKIQIKKIENPYAQTTTFSRRRNGLLKKAYELSVLCGVDITVLIFDTKNKCHIYCSDTAENAAQMMMEKYINKRFKTDTSKKHIGEVPASKSFSWNNTQESVSVVETYNVISSSTKENDGSQTYIPLEEGVDDIDEGESLCIRSKRTYYSHFSPSKLYDTQTSSLTSLNQTNTFNKNHVPVNSHNVNPSVFSERTYPYLNSSYEYAKSTPNFCLSSDSQNFYQDTTPLVQNDLIDGINQIDSCFDDKSYILKRYSDQPLRQSKVNSCIESDILNSFIEDYILPNHIQEYEKTIEERSPLDNKLEYSPSKILQNFQNYLYL</sequence>
<name>A0ACB7CB20_9ASCO</name>
<keyword evidence="2" id="KW-1185">Reference proteome</keyword>
<dbReference type="Proteomes" id="UP000768646">
    <property type="component" value="Unassembled WGS sequence"/>
</dbReference>
<evidence type="ECO:0000313" key="2">
    <source>
        <dbReference type="Proteomes" id="UP000768646"/>
    </source>
</evidence>
<comment type="caution">
    <text evidence="1">The sequence shown here is derived from an EMBL/GenBank/DDBJ whole genome shotgun (WGS) entry which is preliminary data.</text>
</comment>
<organism evidence="1 2">
    <name type="scientific">Pneumocystis oryctolagi</name>
    <dbReference type="NCBI Taxonomy" id="42067"/>
    <lineage>
        <taxon>Eukaryota</taxon>
        <taxon>Fungi</taxon>
        <taxon>Dikarya</taxon>
        <taxon>Ascomycota</taxon>
        <taxon>Taphrinomycotina</taxon>
        <taxon>Pneumocystomycetes</taxon>
        <taxon>Pneumocystaceae</taxon>
        <taxon>Pneumocystis</taxon>
    </lineage>
</organism>
<accession>A0ACB7CB20</accession>
<reference evidence="1 2" key="1">
    <citation type="journal article" date="2021" name="Commun. Biol.">
        <title>Genomic insights into the host specific adaptation of the Pneumocystis genus.</title>
        <authorList>
            <person name="Cisse O.H."/>
            <person name="Ma L."/>
            <person name="Dekker J.P."/>
            <person name="Khil P.P."/>
            <person name="Youn J.-H."/>
            <person name="Brenchley J.M."/>
            <person name="Blair R."/>
            <person name="Pahar B."/>
            <person name="Chabe M."/>
            <person name="Van Rompay K.K.A."/>
            <person name="Keesler R."/>
            <person name="Sukura A."/>
            <person name="Hirsch V."/>
            <person name="Kutty G."/>
            <person name="Liu Y."/>
            <person name="Peng L."/>
            <person name="Chen J."/>
            <person name="Song J."/>
            <person name="Weissenbacher-Lang C."/>
            <person name="Xu J."/>
            <person name="Upham N.S."/>
            <person name="Stajich J.E."/>
            <person name="Cuomo C.A."/>
            <person name="Cushion M.T."/>
            <person name="Kovacs J.A."/>
        </authorList>
    </citation>
    <scope>NUCLEOTIDE SEQUENCE [LARGE SCALE GENOMIC DNA]</scope>
    <source>
        <strain evidence="1 2">RABM</strain>
    </source>
</reference>
<gene>
    <name evidence="1" type="ORF">PORY_001859</name>
</gene>
<protein>
    <submittedName>
        <fullName evidence="1">Uncharacterized protein</fullName>
    </submittedName>
</protein>
<proteinExistence type="predicted"/>
<dbReference type="EMBL" id="JABTEG010000006">
    <property type="protein sequence ID" value="KAG4304806.1"/>
    <property type="molecule type" value="Genomic_DNA"/>
</dbReference>
<evidence type="ECO:0000313" key="1">
    <source>
        <dbReference type="EMBL" id="KAG4304806.1"/>
    </source>
</evidence>